<dbReference type="Pfam" id="PF12796">
    <property type="entry name" value="Ank_2"/>
    <property type="match status" value="1"/>
</dbReference>
<proteinExistence type="predicted"/>
<name>A0ABR3B2S3_PHYBL</name>
<dbReference type="PROSITE" id="PS51257">
    <property type="entry name" value="PROKAR_LIPOPROTEIN"/>
    <property type="match status" value="1"/>
</dbReference>
<evidence type="ECO:0000256" key="1">
    <source>
        <dbReference type="PROSITE-ProRule" id="PRU00023"/>
    </source>
</evidence>
<dbReference type="Pfam" id="PF13637">
    <property type="entry name" value="Ank_4"/>
    <property type="match status" value="1"/>
</dbReference>
<reference evidence="3 4" key="1">
    <citation type="submission" date="2024-04" db="EMBL/GenBank/DDBJ databases">
        <title>Symmetric and asymmetric DNA N6-adenine methylation regulates different biological responses in Mucorales.</title>
        <authorList>
            <consortium name="Lawrence Berkeley National Laboratory"/>
            <person name="Lax C."/>
            <person name="Mondo S.J."/>
            <person name="Osorio-Concepcion M."/>
            <person name="Muszewska A."/>
            <person name="Corrochano-Luque M."/>
            <person name="Gutierrez G."/>
            <person name="Riley R."/>
            <person name="Lipzen A."/>
            <person name="Guo J."/>
            <person name="Hundley H."/>
            <person name="Amirebrahimi M."/>
            <person name="Ng V."/>
            <person name="Lorenzo-Gutierrez D."/>
            <person name="Binder U."/>
            <person name="Yang J."/>
            <person name="Song Y."/>
            <person name="Canovas D."/>
            <person name="Navarro E."/>
            <person name="Freitag M."/>
            <person name="Gabaldon T."/>
            <person name="Grigoriev I.V."/>
            <person name="Corrochano L.M."/>
            <person name="Nicolas F.E."/>
            <person name="Garre V."/>
        </authorList>
    </citation>
    <scope>NUCLEOTIDE SEQUENCE [LARGE SCALE GENOMIC DNA]</scope>
    <source>
        <strain evidence="3 4">L51</strain>
    </source>
</reference>
<sequence length="433" mass="47504">MPRPEQSAKLPRIIATIMHPLPLNTSFQSCLPSPPTSPDGRNSSSTLTLSISTKRSHSSLDTTTNNDRDYKDIRTSSSVEPKTKHPRFGLSLLESYLEHGGSPNVRGTQHALSMLCWACHSRSVVALRVLLDHKELDPGFAHGTADRATALHIAASIGFTQGVKLLLEHPKVIQDTLDINGQTALHKAVISNHPTILKLLLDNGSRLDLKDNNGRLPLHLAVLHRSIACLSLLLNYQYRTVNNPTNLDTLWTTTSPTTRSNLLNSRTVVQEAIVTNQPTLLLRIFQDKAWRAGSPIKQHLVMEAVMWNRISCLDVLITVGGCDINCAPSSTLLSPTAHSDSLDTPLYRAVQQRKLDIVQRLRQAGADPCDQFGHNQSFIYAAIHGFVDMAALLITPRTSRDSISQALLMSESAGCRARLQSIIDGSGCQKNPN</sequence>
<dbReference type="PROSITE" id="PS50088">
    <property type="entry name" value="ANK_REPEAT"/>
    <property type="match status" value="1"/>
</dbReference>
<dbReference type="Proteomes" id="UP001448207">
    <property type="component" value="Unassembled WGS sequence"/>
</dbReference>
<dbReference type="InterPro" id="IPR002110">
    <property type="entry name" value="Ankyrin_rpt"/>
</dbReference>
<accession>A0ABR3B2S3</accession>
<gene>
    <name evidence="3" type="ORF">J3Q64DRAFT_1884264</name>
</gene>
<dbReference type="Gene3D" id="1.25.40.20">
    <property type="entry name" value="Ankyrin repeat-containing domain"/>
    <property type="match status" value="2"/>
</dbReference>
<feature type="compositionally biased region" description="Low complexity" evidence="2">
    <location>
        <begin position="43"/>
        <end position="53"/>
    </location>
</feature>
<dbReference type="PANTHER" id="PTHR24120">
    <property type="entry name" value="GH07239P"/>
    <property type="match status" value="1"/>
</dbReference>
<feature type="repeat" description="ANK" evidence="1">
    <location>
        <begin position="180"/>
        <end position="212"/>
    </location>
</feature>
<keyword evidence="1" id="KW-0040">ANK repeat</keyword>
<comment type="caution">
    <text evidence="3">The sequence shown here is derived from an EMBL/GenBank/DDBJ whole genome shotgun (WGS) entry which is preliminary data.</text>
</comment>
<evidence type="ECO:0000313" key="4">
    <source>
        <dbReference type="Proteomes" id="UP001448207"/>
    </source>
</evidence>
<dbReference type="PANTHER" id="PTHR24120:SF4">
    <property type="entry name" value="GH07239P"/>
    <property type="match status" value="1"/>
</dbReference>
<dbReference type="SMART" id="SM00248">
    <property type="entry name" value="ANK"/>
    <property type="match status" value="7"/>
</dbReference>
<dbReference type="PROSITE" id="PS50297">
    <property type="entry name" value="ANK_REP_REGION"/>
    <property type="match status" value="1"/>
</dbReference>
<feature type="region of interest" description="Disordered" evidence="2">
    <location>
        <begin position="26"/>
        <end position="84"/>
    </location>
</feature>
<organism evidence="3 4">
    <name type="scientific">Phycomyces blakesleeanus</name>
    <dbReference type="NCBI Taxonomy" id="4837"/>
    <lineage>
        <taxon>Eukaryota</taxon>
        <taxon>Fungi</taxon>
        <taxon>Fungi incertae sedis</taxon>
        <taxon>Mucoromycota</taxon>
        <taxon>Mucoromycotina</taxon>
        <taxon>Mucoromycetes</taxon>
        <taxon>Mucorales</taxon>
        <taxon>Phycomycetaceae</taxon>
        <taxon>Phycomyces</taxon>
    </lineage>
</organism>
<keyword evidence="4" id="KW-1185">Reference proteome</keyword>
<protein>
    <submittedName>
        <fullName evidence="3">Ankyrin repeat-containing domain protein</fullName>
    </submittedName>
</protein>
<evidence type="ECO:0000313" key="3">
    <source>
        <dbReference type="EMBL" id="KAL0087872.1"/>
    </source>
</evidence>
<dbReference type="EMBL" id="JBCLYO010000006">
    <property type="protein sequence ID" value="KAL0087872.1"/>
    <property type="molecule type" value="Genomic_DNA"/>
</dbReference>
<dbReference type="SUPFAM" id="SSF48403">
    <property type="entry name" value="Ankyrin repeat"/>
    <property type="match status" value="2"/>
</dbReference>
<evidence type="ECO:0000256" key="2">
    <source>
        <dbReference type="SAM" id="MobiDB-lite"/>
    </source>
</evidence>
<dbReference type="InterPro" id="IPR036770">
    <property type="entry name" value="Ankyrin_rpt-contain_sf"/>
</dbReference>